<keyword evidence="1" id="KW-0540">Nuclease</keyword>
<evidence type="ECO:0000256" key="3">
    <source>
        <dbReference type="SAM" id="Phobius"/>
    </source>
</evidence>
<reference evidence="5" key="2">
    <citation type="journal article" date="2021" name="PeerJ">
        <title>Extensive microbial diversity within the chicken gut microbiome revealed by metagenomics and culture.</title>
        <authorList>
            <person name="Gilroy R."/>
            <person name="Ravi A."/>
            <person name="Getino M."/>
            <person name="Pursley I."/>
            <person name="Horton D.L."/>
            <person name="Alikhan N.F."/>
            <person name="Baker D."/>
            <person name="Gharbi K."/>
            <person name="Hall N."/>
            <person name="Watson M."/>
            <person name="Adriaenssens E.M."/>
            <person name="Foster-Nyarko E."/>
            <person name="Jarju S."/>
            <person name="Secka A."/>
            <person name="Antonio M."/>
            <person name="Oren A."/>
            <person name="Chaudhuri R.R."/>
            <person name="La Ragione R."/>
            <person name="Hildebrand F."/>
            <person name="Pallen M.J."/>
        </authorList>
    </citation>
    <scope>NUCLEOTIDE SEQUENCE</scope>
    <source>
        <strain evidence="5">CHK121-14286</strain>
    </source>
</reference>
<proteinExistence type="predicted"/>
<reference evidence="5" key="1">
    <citation type="submission" date="2020-10" db="EMBL/GenBank/DDBJ databases">
        <authorList>
            <person name="Gilroy R."/>
        </authorList>
    </citation>
    <scope>NUCLEOTIDE SEQUENCE</scope>
    <source>
        <strain evidence="5">CHK121-14286</strain>
    </source>
</reference>
<dbReference type="EMBL" id="DVHL01000009">
    <property type="protein sequence ID" value="HIR65423.1"/>
    <property type="molecule type" value="Genomic_DNA"/>
</dbReference>
<dbReference type="GO" id="GO:0016787">
    <property type="term" value="F:hydrolase activity"/>
    <property type="evidence" value="ECO:0007669"/>
    <property type="project" value="UniProtKB-KW"/>
</dbReference>
<evidence type="ECO:0000313" key="6">
    <source>
        <dbReference type="Proteomes" id="UP000824200"/>
    </source>
</evidence>
<evidence type="ECO:0000256" key="4">
    <source>
        <dbReference type="SAM" id="SignalP"/>
    </source>
</evidence>
<dbReference type="GO" id="GO:0003723">
    <property type="term" value="F:RNA binding"/>
    <property type="evidence" value="ECO:0007669"/>
    <property type="project" value="InterPro"/>
</dbReference>
<dbReference type="Gene3D" id="3.10.450.30">
    <property type="entry name" value="Microbial ribonucleases"/>
    <property type="match status" value="1"/>
</dbReference>
<evidence type="ECO:0000256" key="1">
    <source>
        <dbReference type="ARBA" id="ARBA00022722"/>
    </source>
</evidence>
<feature type="chain" id="PRO_5038503389" evidence="4">
    <location>
        <begin position="28"/>
        <end position="228"/>
    </location>
</feature>
<keyword evidence="2" id="KW-0378">Hydrolase</keyword>
<organism evidence="5 6">
    <name type="scientific">Candidatus Fimimonas gallinarum</name>
    <dbReference type="NCBI Taxonomy" id="2840821"/>
    <lineage>
        <taxon>Bacteria</taxon>
        <taxon>Pseudomonadati</taxon>
        <taxon>Myxococcota</taxon>
        <taxon>Myxococcia</taxon>
        <taxon>Myxococcales</taxon>
        <taxon>Cystobacterineae</taxon>
        <taxon>Myxococcaceae</taxon>
        <taxon>Myxococcaceae incertae sedis</taxon>
        <taxon>Candidatus Fimimonas</taxon>
    </lineage>
</organism>
<keyword evidence="4" id="KW-0732">Signal</keyword>
<keyword evidence="3" id="KW-1133">Transmembrane helix</keyword>
<keyword evidence="3" id="KW-0472">Membrane</keyword>
<name>A0A9D1J7I6_9BACT</name>
<protein>
    <submittedName>
        <fullName evidence="5">Uncharacterized protein</fullName>
    </submittedName>
</protein>
<feature type="transmembrane region" description="Helical" evidence="3">
    <location>
        <begin position="154"/>
        <end position="175"/>
    </location>
</feature>
<sequence length="228" mass="25360">MKKRNKNGMSKLRTAMCLFMFLAVAFAVVSLSTWNTVREDGTYHGKEEVALYIYTYAKLPSNFVNKAEAGNLSLTEIDGINVGGNEFQNREQLIENPDNLPMTECDIYSAGYNVKNRGAERLVFFNDGSAVFYTPDHYATFRLVTMWDINGTCYIFAILSVACVLGEIVVCLIVVKEKRNLGEELSLSLQIVVASTVILAFSPLVLVLLPVQAVVEYFGRGKVAEITK</sequence>
<feature type="transmembrane region" description="Helical" evidence="3">
    <location>
        <begin position="187"/>
        <end position="209"/>
    </location>
</feature>
<evidence type="ECO:0000256" key="2">
    <source>
        <dbReference type="ARBA" id="ARBA00022801"/>
    </source>
</evidence>
<dbReference type="InterPro" id="IPR016191">
    <property type="entry name" value="Ribonuclease/ribotoxin"/>
</dbReference>
<dbReference type="Pfam" id="PF00545">
    <property type="entry name" value="Ribonuclease"/>
    <property type="match status" value="1"/>
</dbReference>
<keyword evidence="3" id="KW-0812">Transmembrane</keyword>
<feature type="signal peptide" evidence="4">
    <location>
        <begin position="1"/>
        <end position="27"/>
    </location>
</feature>
<dbReference type="Proteomes" id="UP000824200">
    <property type="component" value="Unassembled WGS sequence"/>
</dbReference>
<dbReference type="GO" id="GO:0004521">
    <property type="term" value="F:RNA endonuclease activity"/>
    <property type="evidence" value="ECO:0007669"/>
    <property type="project" value="InterPro"/>
</dbReference>
<accession>A0A9D1J7I6</accession>
<dbReference type="InterPro" id="IPR000026">
    <property type="entry name" value="N1-like"/>
</dbReference>
<evidence type="ECO:0000313" key="5">
    <source>
        <dbReference type="EMBL" id="HIR65423.1"/>
    </source>
</evidence>
<gene>
    <name evidence="5" type="ORF">IAC95_00825</name>
</gene>
<comment type="caution">
    <text evidence="5">The sequence shown here is derived from an EMBL/GenBank/DDBJ whole genome shotgun (WGS) entry which is preliminary data.</text>
</comment>
<dbReference type="AlphaFoldDB" id="A0A9D1J7I6"/>
<dbReference type="SUPFAM" id="SSF53933">
    <property type="entry name" value="Microbial ribonucleases"/>
    <property type="match status" value="1"/>
</dbReference>